<evidence type="ECO:0000313" key="6">
    <source>
        <dbReference type="Proteomes" id="UP000297540"/>
    </source>
</evidence>
<dbReference type="OrthoDB" id="175993at2"/>
<feature type="domain" description="Glutaminase A N-terminal" evidence="4">
    <location>
        <begin position="258"/>
        <end position="477"/>
    </location>
</feature>
<dbReference type="RefSeq" id="WP_133234471.1">
    <property type="nucleotide sequence ID" value="NZ_SOZE01000027.1"/>
</dbReference>
<dbReference type="InterPro" id="IPR008979">
    <property type="entry name" value="Galactose-bd-like_sf"/>
</dbReference>
<dbReference type="PANTHER" id="PTHR31987">
    <property type="entry name" value="GLUTAMINASE A-RELATED"/>
    <property type="match status" value="1"/>
</dbReference>
<dbReference type="AlphaFoldDB" id="A0A4Y8S831"/>
<dbReference type="PANTHER" id="PTHR31987:SF1">
    <property type="entry name" value="GLUTAMINASE A"/>
    <property type="match status" value="1"/>
</dbReference>
<dbReference type="Gene3D" id="2.60.120.260">
    <property type="entry name" value="Galactose-binding domain-like"/>
    <property type="match status" value="1"/>
</dbReference>
<dbReference type="Pfam" id="PF16334">
    <property type="entry name" value="DUF4964"/>
    <property type="match status" value="1"/>
</dbReference>
<protein>
    <submittedName>
        <fullName evidence="5">DUF4965 domain-containing protein</fullName>
    </submittedName>
</protein>
<feature type="domain" description="DUF4964" evidence="2">
    <location>
        <begin position="32"/>
        <end position="97"/>
    </location>
</feature>
<evidence type="ECO:0000259" key="3">
    <source>
        <dbReference type="Pfam" id="PF16335"/>
    </source>
</evidence>
<dbReference type="Pfam" id="PF16335">
    <property type="entry name" value="GtaA_6_Hairpin"/>
    <property type="match status" value="1"/>
</dbReference>
<evidence type="ECO:0000256" key="1">
    <source>
        <dbReference type="SAM" id="SignalP"/>
    </source>
</evidence>
<dbReference type="InterPro" id="IPR032514">
    <property type="entry name" value="GtaA_central"/>
</dbReference>
<evidence type="ECO:0000259" key="2">
    <source>
        <dbReference type="Pfam" id="PF16334"/>
    </source>
</evidence>
<sequence>MNKIVNSFLGRLSCSSLLLCGVLLTSLPAMAQQDHAPAYPLITHTPYFSIWSNTDKLNESTIVHWTGKSQSLLGVITVDGENYRFMGQPAPQYKTILPAADEVAYTCQYTFTAPGDGWEKTGFAAGGWKTGKAPFSDNEHATGTRWTSREVWVRRAVNISELPKSPLILRLFHDDDVEVYLNGKQIFARGGSNGDLQMFALSDAASNALKTGENVLAIHCTNTGGLASLDAGLSVKVEMPANDDIKLAKQTSVKIDATQTTYGFTCGGIDLKVTFASPLIITDIKKLANPVSYISYEVKANDGKKHAVDIFQTVSADAAVNQPTQEVKAEAYTAKGLKILKVGSTQQPILQKKGDDLRIDWGYLYVATSSPTARQYITNDEDAIGPYLKSSGMNRSITGTHLMLNTMLPFGRVGSTAVEQHLALGYDELYSVQYFGTNLKPWWRDTPGATMDGVLAASFKNYATTLQACRATDAKIYRGTYRAGGEKYARLCVLAYRQSLAAHALVKSPQGELLFLSKENFSNGSINTVDITYPSAPLYLLYNPELLKGMMSSIFYYSESGKWAKPFAAHDLGTYPLANGQTYGEDMPVEESGNMVILAGAITLAQKDPAFAKKHWKTLTTWTNYLAEAGFDPGNQLCTDDFAGHLAHNANLSIKAIVAIGAYAKMATMLGDTKTAAKYCTLAQDLAAKWIVKDDAGDHYALVFDDKNTWSQKYNMVWDKVLGLNLFPQYVYDKELKYYKGKQQAFGLPLDSRKTYTKSDWILWTAAMTSNRTDFDALVNPIYKYTQQTPTRVPLSDWHETTDGKMVGFQARSVVGGYFMKTLKDKLTAKK</sequence>
<feature type="domain" description="Glutaminase A central" evidence="3">
    <location>
        <begin position="485"/>
        <end position="821"/>
    </location>
</feature>
<dbReference type="SUPFAM" id="SSF48208">
    <property type="entry name" value="Six-hairpin glycosidases"/>
    <property type="match status" value="1"/>
</dbReference>
<gene>
    <name evidence="5" type="ORF">E2R66_21115</name>
</gene>
<dbReference type="InterPro" id="IPR033433">
    <property type="entry name" value="GtaA_N"/>
</dbReference>
<dbReference type="InterPro" id="IPR032515">
    <property type="entry name" value="DUF4964"/>
</dbReference>
<proteinExistence type="predicted"/>
<accession>A0A4Y8S831</accession>
<evidence type="ECO:0000313" key="5">
    <source>
        <dbReference type="EMBL" id="TFF34750.1"/>
    </source>
</evidence>
<keyword evidence="1" id="KW-0732">Signal</keyword>
<dbReference type="Proteomes" id="UP000297540">
    <property type="component" value="Unassembled WGS sequence"/>
</dbReference>
<name>A0A4Y8S831_9SPHI</name>
<dbReference type="SUPFAM" id="SSF49785">
    <property type="entry name" value="Galactose-binding domain-like"/>
    <property type="match status" value="1"/>
</dbReference>
<dbReference type="InterPro" id="IPR052743">
    <property type="entry name" value="Glutaminase_GtaA"/>
</dbReference>
<dbReference type="EMBL" id="SOZE01000027">
    <property type="protein sequence ID" value="TFF34750.1"/>
    <property type="molecule type" value="Genomic_DNA"/>
</dbReference>
<keyword evidence="6" id="KW-1185">Reference proteome</keyword>
<comment type="caution">
    <text evidence="5">The sequence shown here is derived from an EMBL/GenBank/DDBJ whole genome shotgun (WGS) entry which is preliminary data.</text>
</comment>
<dbReference type="GO" id="GO:0005975">
    <property type="term" value="P:carbohydrate metabolic process"/>
    <property type="evidence" value="ECO:0007669"/>
    <property type="project" value="InterPro"/>
</dbReference>
<organism evidence="5 6">
    <name type="scientific">Mucilaginibacter psychrotolerans</name>
    <dbReference type="NCBI Taxonomy" id="1524096"/>
    <lineage>
        <taxon>Bacteria</taxon>
        <taxon>Pseudomonadati</taxon>
        <taxon>Bacteroidota</taxon>
        <taxon>Sphingobacteriia</taxon>
        <taxon>Sphingobacteriales</taxon>
        <taxon>Sphingobacteriaceae</taxon>
        <taxon>Mucilaginibacter</taxon>
    </lineage>
</organism>
<feature type="signal peptide" evidence="1">
    <location>
        <begin position="1"/>
        <end position="31"/>
    </location>
</feature>
<evidence type="ECO:0000259" key="4">
    <source>
        <dbReference type="Pfam" id="PF17168"/>
    </source>
</evidence>
<feature type="chain" id="PRO_5021483522" evidence="1">
    <location>
        <begin position="32"/>
        <end position="831"/>
    </location>
</feature>
<dbReference type="InterPro" id="IPR008928">
    <property type="entry name" value="6-hairpin_glycosidase_sf"/>
</dbReference>
<dbReference type="Pfam" id="PF17168">
    <property type="entry name" value="DUF5127"/>
    <property type="match status" value="1"/>
</dbReference>
<reference evidence="5 6" key="1">
    <citation type="journal article" date="2017" name="Int. J. Syst. Evol. Microbiol.">
        <title>Mucilaginibacterpsychrotolerans sp. nov., isolated from peatlands.</title>
        <authorList>
            <person name="Deng Y."/>
            <person name="Shen L."/>
            <person name="Xu B."/>
            <person name="Liu Y."/>
            <person name="Gu Z."/>
            <person name="Liu H."/>
            <person name="Zhou Y."/>
        </authorList>
    </citation>
    <scope>NUCLEOTIDE SEQUENCE [LARGE SCALE GENOMIC DNA]</scope>
    <source>
        <strain evidence="5 6">NH7-4</strain>
    </source>
</reference>